<gene>
    <name evidence="3" type="ORF">BJX66DRAFT_101508</name>
</gene>
<feature type="transmembrane region" description="Helical" evidence="2">
    <location>
        <begin position="110"/>
        <end position="128"/>
    </location>
</feature>
<proteinExistence type="predicted"/>
<keyword evidence="2" id="KW-0472">Membrane</keyword>
<evidence type="ECO:0000313" key="3">
    <source>
        <dbReference type="EMBL" id="KAL2800849.1"/>
    </source>
</evidence>
<keyword evidence="2" id="KW-0812">Transmembrane</keyword>
<feature type="region of interest" description="Disordered" evidence="1">
    <location>
        <begin position="46"/>
        <end position="74"/>
    </location>
</feature>
<feature type="compositionally biased region" description="Low complexity" evidence="1">
    <location>
        <begin position="48"/>
        <end position="70"/>
    </location>
</feature>
<accession>A0ABR4GQM3</accession>
<evidence type="ECO:0000256" key="2">
    <source>
        <dbReference type="SAM" id="Phobius"/>
    </source>
</evidence>
<comment type="caution">
    <text evidence="3">The sequence shown here is derived from an EMBL/GenBank/DDBJ whole genome shotgun (WGS) entry which is preliminary data.</text>
</comment>
<keyword evidence="2" id="KW-1133">Transmembrane helix</keyword>
<organism evidence="3 4">
    <name type="scientific">Aspergillus keveii</name>
    <dbReference type="NCBI Taxonomy" id="714993"/>
    <lineage>
        <taxon>Eukaryota</taxon>
        <taxon>Fungi</taxon>
        <taxon>Dikarya</taxon>
        <taxon>Ascomycota</taxon>
        <taxon>Pezizomycotina</taxon>
        <taxon>Eurotiomycetes</taxon>
        <taxon>Eurotiomycetidae</taxon>
        <taxon>Eurotiales</taxon>
        <taxon>Aspergillaceae</taxon>
        <taxon>Aspergillus</taxon>
        <taxon>Aspergillus subgen. Nidulantes</taxon>
    </lineage>
</organism>
<sequence>MFARPFAFRALGQTYPAAVPSSGLYTSAPTWRYFSTSIARTKAATKVKLPSKQIPSQKPKPNSSTKSKPTPLEEETLKFAGRRPQGFGKLERKVAQEGELLLFKAPSQRSYLFGAYGLTAFCFAYSIYNSNIVFRDPIIEMPMWQQGLAGGICVMMSVMGTVFLTKTLRLIKTVKGVNINGQTYIRFSIRRMIPLRKPYEVDVLPGQIAFTRRLVVSPEAMRGERISLSTEPTRSSSSVSILKAPARGLSKLLWRFFRSVRQIFTSEDFILLEIQGQKGTFRLDSGGYVSTDFLVIGNPLALKR</sequence>
<dbReference type="Proteomes" id="UP001610563">
    <property type="component" value="Unassembled WGS sequence"/>
</dbReference>
<dbReference type="EMBL" id="JBFTWV010000002">
    <property type="protein sequence ID" value="KAL2800849.1"/>
    <property type="molecule type" value="Genomic_DNA"/>
</dbReference>
<name>A0ABR4GQM3_9EURO</name>
<keyword evidence="4" id="KW-1185">Reference proteome</keyword>
<feature type="transmembrane region" description="Helical" evidence="2">
    <location>
        <begin position="148"/>
        <end position="165"/>
    </location>
</feature>
<protein>
    <submittedName>
        <fullName evidence="3">Uncharacterized protein</fullName>
    </submittedName>
</protein>
<evidence type="ECO:0000256" key="1">
    <source>
        <dbReference type="SAM" id="MobiDB-lite"/>
    </source>
</evidence>
<evidence type="ECO:0000313" key="4">
    <source>
        <dbReference type="Proteomes" id="UP001610563"/>
    </source>
</evidence>
<reference evidence="3 4" key="1">
    <citation type="submission" date="2024-07" db="EMBL/GenBank/DDBJ databases">
        <title>Section-level genome sequencing and comparative genomics of Aspergillus sections Usti and Cavernicolus.</title>
        <authorList>
            <consortium name="Lawrence Berkeley National Laboratory"/>
            <person name="Nybo J.L."/>
            <person name="Vesth T.C."/>
            <person name="Theobald S."/>
            <person name="Frisvad J.C."/>
            <person name="Larsen T.O."/>
            <person name="Kjaerboelling I."/>
            <person name="Rothschild-Mancinelli K."/>
            <person name="Lyhne E.K."/>
            <person name="Kogle M.E."/>
            <person name="Barry K."/>
            <person name="Clum A."/>
            <person name="Na H."/>
            <person name="Ledsgaard L."/>
            <person name="Lin J."/>
            <person name="Lipzen A."/>
            <person name="Kuo A."/>
            <person name="Riley R."/>
            <person name="Mondo S."/>
            <person name="Labutti K."/>
            <person name="Haridas S."/>
            <person name="Pangalinan J."/>
            <person name="Salamov A.A."/>
            <person name="Simmons B.A."/>
            <person name="Magnuson J.K."/>
            <person name="Chen J."/>
            <person name="Drula E."/>
            <person name="Henrissat B."/>
            <person name="Wiebenga A."/>
            <person name="Lubbers R.J."/>
            <person name="Gomes A.C."/>
            <person name="Makela M.R."/>
            <person name="Stajich J."/>
            <person name="Grigoriev I.V."/>
            <person name="Mortensen U.H."/>
            <person name="De Vries R.P."/>
            <person name="Baker S.E."/>
            <person name="Andersen M.R."/>
        </authorList>
    </citation>
    <scope>NUCLEOTIDE SEQUENCE [LARGE SCALE GENOMIC DNA]</scope>
    <source>
        <strain evidence="3 4">CBS 209.92</strain>
    </source>
</reference>